<protein>
    <submittedName>
        <fullName evidence="1">Response regulator</fullName>
    </submittedName>
</protein>
<evidence type="ECO:0000313" key="1">
    <source>
        <dbReference type="EMBL" id="MDX8045630.1"/>
    </source>
</evidence>
<name>A0ACC6M3T7_9BACI</name>
<comment type="caution">
    <text evidence="1">The sequence shown here is derived from an EMBL/GenBank/DDBJ whole genome shotgun (WGS) entry which is preliminary data.</text>
</comment>
<dbReference type="EMBL" id="JAWZSR010000003">
    <property type="protein sequence ID" value="MDX8045630.1"/>
    <property type="molecule type" value="Genomic_DNA"/>
</dbReference>
<proteinExistence type="predicted"/>
<accession>A0ACC6M3T7</accession>
<gene>
    <name evidence="1" type="ORF">SH601_06475</name>
</gene>
<organism evidence="1 2">
    <name type="scientific">Gracilibacillus pellucidus</name>
    <dbReference type="NCBI Taxonomy" id="3095368"/>
    <lineage>
        <taxon>Bacteria</taxon>
        <taxon>Bacillati</taxon>
        <taxon>Bacillota</taxon>
        <taxon>Bacilli</taxon>
        <taxon>Bacillales</taxon>
        <taxon>Bacillaceae</taxon>
        <taxon>Gracilibacillus</taxon>
    </lineage>
</organism>
<reference evidence="1" key="1">
    <citation type="submission" date="2023-11" db="EMBL/GenBank/DDBJ databases">
        <title>Gracilibacillus pellucida a moderately halophilic bacterium isolated from saline soil in Xinjiang province.</title>
        <authorList>
            <person name="Zhang Z."/>
            <person name="Tan F."/>
            <person name="Wang Y."/>
            <person name="Xia M."/>
        </authorList>
    </citation>
    <scope>NUCLEOTIDE SEQUENCE</scope>
    <source>
        <strain evidence="1">S3-1-1</strain>
    </source>
</reference>
<evidence type="ECO:0000313" key="2">
    <source>
        <dbReference type="Proteomes" id="UP001277972"/>
    </source>
</evidence>
<keyword evidence="2" id="KW-1185">Reference proteome</keyword>
<dbReference type="Proteomes" id="UP001277972">
    <property type="component" value="Unassembled WGS sequence"/>
</dbReference>
<sequence>MKNTVIIADDSQFMRHWIKEKIEQHHYQVVAEAKNGLEAVRAYLRHKPNIVIMDIVMPNSNGIDALIKIKEIDPKANVIMSSSLATNENVMKALNYGASEFIVKPHFDNLIEVMNNSLEQK</sequence>